<feature type="region of interest" description="Disordered" evidence="9">
    <location>
        <begin position="31"/>
        <end position="53"/>
    </location>
</feature>
<evidence type="ECO:0000256" key="3">
    <source>
        <dbReference type="ARBA" id="ARBA00022692"/>
    </source>
</evidence>
<feature type="transmembrane region" description="Helical" evidence="8">
    <location>
        <begin position="126"/>
        <end position="143"/>
    </location>
</feature>
<dbReference type="RefSeq" id="XP_067816469.1">
    <property type="nucleotide sequence ID" value="XM_067966022.1"/>
</dbReference>
<proteinExistence type="inferred from homology"/>
<comment type="function">
    <text evidence="8">May be involved in fusion of retrograde transport vesicles derived from an endocytic compartment with the Golgi complex.</text>
</comment>
<comment type="similarity">
    <text evidence="7 8">Belongs to the SFT2 family.</text>
</comment>
<dbReference type="GO" id="GO:0012505">
    <property type="term" value="C:endomembrane system"/>
    <property type="evidence" value="ECO:0007669"/>
    <property type="project" value="UniProtKB-ARBA"/>
</dbReference>
<dbReference type="PANTHER" id="PTHR23137">
    <property type="entry name" value="VESICLE TRANSPORT PROTEIN-RELATED"/>
    <property type="match status" value="1"/>
</dbReference>
<name>A0A976FHL6_BRELC</name>
<evidence type="ECO:0000256" key="9">
    <source>
        <dbReference type="SAM" id="MobiDB-lite"/>
    </source>
</evidence>
<dbReference type="PANTHER" id="PTHR23137:SF6">
    <property type="entry name" value="VESICLE TRANSPORT PROTEIN"/>
    <property type="match status" value="1"/>
</dbReference>
<keyword evidence="5 8" id="KW-1133">Transmembrane helix</keyword>
<dbReference type="OrthoDB" id="73614at2759"/>
<dbReference type="Proteomes" id="UP000294530">
    <property type="component" value="Unassembled WGS sequence"/>
</dbReference>
<evidence type="ECO:0000256" key="1">
    <source>
        <dbReference type="ARBA" id="ARBA00004141"/>
    </source>
</evidence>
<dbReference type="GO" id="GO:0005737">
    <property type="term" value="C:cytoplasm"/>
    <property type="evidence" value="ECO:0007669"/>
    <property type="project" value="UniProtKB-ARBA"/>
</dbReference>
<evidence type="ECO:0000256" key="7">
    <source>
        <dbReference type="ARBA" id="ARBA00025800"/>
    </source>
</evidence>
<dbReference type="GO" id="GO:0016192">
    <property type="term" value="P:vesicle-mediated transport"/>
    <property type="evidence" value="ECO:0007669"/>
    <property type="project" value="InterPro"/>
</dbReference>
<dbReference type="InterPro" id="IPR011691">
    <property type="entry name" value="Vesicle_transpt_SFT2"/>
</dbReference>
<dbReference type="GO" id="GO:0016020">
    <property type="term" value="C:membrane"/>
    <property type="evidence" value="ECO:0007669"/>
    <property type="project" value="UniProtKB-SubCell"/>
</dbReference>
<dbReference type="InterPro" id="IPR007305">
    <property type="entry name" value="Vesicle_transpt_Got1/SFT2"/>
</dbReference>
<protein>
    <recommendedName>
        <fullName evidence="8">Vesicle transport protein</fullName>
    </recommendedName>
</protein>
<dbReference type="EMBL" id="SHOA02000198">
    <property type="protein sequence ID" value="TDH66970.1"/>
    <property type="molecule type" value="Genomic_DNA"/>
</dbReference>
<evidence type="ECO:0000256" key="6">
    <source>
        <dbReference type="ARBA" id="ARBA00023136"/>
    </source>
</evidence>
<evidence type="ECO:0000313" key="11">
    <source>
        <dbReference type="Proteomes" id="UP000294530"/>
    </source>
</evidence>
<feature type="transmembrane region" description="Helical" evidence="8">
    <location>
        <begin position="64"/>
        <end position="88"/>
    </location>
</feature>
<keyword evidence="11" id="KW-1185">Reference proteome</keyword>
<keyword evidence="3 8" id="KW-0812">Transmembrane</keyword>
<gene>
    <name evidence="10" type="ORF">CCR75_007966</name>
</gene>
<feature type="transmembrane region" description="Helical" evidence="8">
    <location>
        <begin position="94"/>
        <end position="114"/>
    </location>
</feature>
<sequence>MDQIISVISDAGDKVAGAANDASKTFSNVVSDNKTTTKSGASSSSESDTLTSTCPSLSKKQRMIGFVSCFVLGFLVTFGSTFALIVGADNGTKFGITYSFGTIISLCGSGFLVGPRQQVKLMFKPIRCVAAFIYLTMIVVLLLSQTPQLGLVVLLFVFIQCGAAIWYSASYIPYGRKSITTIAQKICGK</sequence>
<organism evidence="10 11">
    <name type="scientific">Bremia lactucae</name>
    <name type="common">Lettuce downy mildew</name>
    <dbReference type="NCBI Taxonomy" id="4779"/>
    <lineage>
        <taxon>Eukaryota</taxon>
        <taxon>Sar</taxon>
        <taxon>Stramenopiles</taxon>
        <taxon>Oomycota</taxon>
        <taxon>Peronosporomycetes</taxon>
        <taxon>Peronosporales</taxon>
        <taxon>Peronosporaceae</taxon>
        <taxon>Bremia</taxon>
    </lineage>
</organism>
<keyword evidence="2 8" id="KW-0813">Transport</keyword>
<evidence type="ECO:0000256" key="8">
    <source>
        <dbReference type="RuleBase" id="RU363111"/>
    </source>
</evidence>
<feature type="transmembrane region" description="Helical" evidence="8">
    <location>
        <begin position="149"/>
        <end position="169"/>
    </location>
</feature>
<evidence type="ECO:0000256" key="5">
    <source>
        <dbReference type="ARBA" id="ARBA00022989"/>
    </source>
</evidence>
<dbReference type="GeneID" id="94351693"/>
<keyword evidence="6 8" id="KW-0472">Membrane</keyword>
<reference evidence="10 11" key="1">
    <citation type="journal article" date="2021" name="Genome Biol.">
        <title>AFLAP: assembly-free linkage analysis pipeline using k-mers from genome sequencing data.</title>
        <authorList>
            <person name="Fletcher K."/>
            <person name="Zhang L."/>
            <person name="Gil J."/>
            <person name="Han R."/>
            <person name="Cavanaugh K."/>
            <person name="Michelmore R."/>
        </authorList>
    </citation>
    <scope>NUCLEOTIDE SEQUENCE [LARGE SCALE GENOMIC DNA]</scope>
    <source>
        <strain evidence="10 11">SF5</strain>
    </source>
</reference>
<dbReference type="AlphaFoldDB" id="A0A976FHL6"/>
<dbReference type="KEGG" id="blac:94351693"/>
<dbReference type="GO" id="GO:0015031">
    <property type="term" value="P:protein transport"/>
    <property type="evidence" value="ECO:0007669"/>
    <property type="project" value="UniProtKB-KW"/>
</dbReference>
<accession>A0A976FHL6</accession>
<comment type="caution">
    <text evidence="10">The sequence shown here is derived from an EMBL/GenBank/DDBJ whole genome shotgun (WGS) entry which is preliminary data.</text>
</comment>
<evidence type="ECO:0000256" key="4">
    <source>
        <dbReference type="ARBA" id="ARBA00022927"/>
    </source>
</evidence>
<dbReference type="Pfam" id="PF04178">
    <property type="entry name" value="Got1"/>
    <property type="match status" value="1"/>
</dbReference>
<evidence type="ECO:0000313" key="10">
    <source>
        <dbReference type="EMBL" id="TDH66970.1"/>
    </source>
</evidence>
<keyword evidence="4 8" id="KW-0653">Protein transport</keyword>
<comment type="subcellular location">
    <subcellularLocation>
        <location evidence="1 8">Membrane</location>
        <topology evidence="1 8">Multi-pass membrane protein</topology>
    </subcellularLocation>
</comment>
<feature type="compositionally biased region" description="Low complexity" evidence="9">
    <location>
        <begin position="36"/>
        <end position="53"/>
    </location>
</feature>
<evidence type="ECO:0000256" key="2">
    <source>
        <dbReference type="ARBA" id="ARBA00022448"/>
    </source>
</evidence>